<sequence>MATSFVEEKSEEDDKQDDSVAPDANTSTSDDHIDEEATRTASDGDIFINNLSEIVPHDKIVAIRQEQAKMLQVLEITNWKLSSLNDVSEETFQKSVADFRQKTKMLGDLKKQLDSIFRRIRHLKAQAAANYPEAYAAAKAKYDNEIDELS</sequence>
<proteinExistence type="inferred from homology"/>
<gene>
    <name evidence="4" type="primary">105313556</name>
</gene>
<dbReference type="InterPro" id="IPR019371">
    <property type="entry name" value="KxDL_dom"/>
</dbReference>
<dbReference type="EnsemblMetazoa" id="Aqu2.1.26027_001">
    <property type="protein sequence ID" value="Aqu2.1.26027_001"/>
    <property type="gene ID" value="Aqu2.1.26027"/>
</dbReference>
<dbReference type="Proteomes" id="UP000007879">
    <property type="component" value="Unassembled WGS sequence"/>
</dbReference>
<dbReference type="OrthoDB" id="10258877at2759"/>
<dbReference type="EnsemblMetazoa" id="XM_011407084.2">
    <property type="protein sequence ID" value="XP_011405386.1"/>
    <property type="gene ID" value="LOC105313556"/>
</dbReference>
<dbReference type="InterPro" id="IPR039843">
    <property type="entry name" value="KXD1-like"/>
</dbReference>
<dbReference type="Pfam" id="PF10241">
    <property type="entry name" value="KxDL"/>
    <property type="match status" value="1"/>
</dbReference>
<dbReference type="GO" id="GO:0099078">
    <property type="term" value="C:BORC complex"/>
    <property type="evidence" value="ECO:0007669"/>
    <property type="project" value="TreeGrafter"/>
</dbReference>
<name>A0A1X7UE37_AMPQE</name>
<evidence type="ECO:0000313" key="4">
    <source>
        <dbReference type="EnsemblMetazoa" id="Aqu2.1.26027_001"/>
    </source>
</evidence>
<protein>
    <recommendedName>
        <fullName evidence="3">KxDL domain-containing protein</fullName>
    </recommendedName>
</protein>
<dbReference type="PANTHER" id="PTHR13511:SF0">
    <property type="entry name" value="KXDL MOTIF-CONTAINING PROTEIN 1"/>
    <property type="match status" value="1"/>
</dbReference>
<dbReference type="PANTHER" id="PTHR13511">
    <property type="entry name" value="KXDL MOTIF-CONTAINING PROTEIN 1"/>
    <property type="match status" value="1"/>
</dbReference>
<accession>A0A1X7UE37</accession>
<dbReference type="GO" id="GO:0032418">
    <property type="term" value="P:lysosome localization"/>
    <property type="evidence" value="ECO:0007669"/>
    <property type="project" value="TreeGrafter"/>
</dbReference>
<dbReference type="AlphaFoldDB" id="A0A1X7UE37"/>
<dbReference type="OMA" id="AKYDNEI"/>
<reference evidence="4" key="2">
    <citation type="submission" date="2017-05" db="UniProtKB">
        <authorList>
            <consortium name="EnsemblMetazoa"/>
        </authorList>
    </citation>
    <scope>IDENTIFICATION</scope>
</reference>
<evidence type="ECO:0000256" key="2">
    <source>
        <dbReference type="SAM" id="MobiDB-lite"/>
    </source>
</evidence>
<evidence type="ECO:0000259" key="3">
    <source>
        <dbReference type="Pfam" id="PF10241"/>
    </source>
</evidence>
<evidence type="ECO:0000313" key="5">
    <source>
        <dbReference type="Proteomes" id="UP000007879"/>
    </source>
</evidence>
<evidence type="ECO:0000256" key="1">
    <source>
        <dbReference type="ARBA" id="ARBA00005913"/>
    </source>
</evidence>
<keyword evidence="5" id="KW-1185">Reference proteome</keyword>
<reference evidence="5" key="1">
    <citation type="journal article" date="2010" name="Nature">
        <title>The Amphimedon queenslandica genome and the evolution of animal complexity.</title>
        <authorList>
            <person name="Srivastava M."/>
            <person name="Simakov O."/>
            <person name="Chapman J."/>
            <person name="Fahey B."/>
            <person name="Gauthier M.E."/>
            <person name="Mitros T."/>
            <person name="Richards G.S."/>
            <person name="Conaco C."/>
            <person name="Dacre M."/>
            <person name="Hellsten U."/>
            <person name="Larroux C."/>
            <person name="Putnam N.H."/>
            <person name="Stanke M."/>
            <person name="Adamska M."/>
            <person name="Darling A."/>
            <person name="Degnan S.M."/>
            <person name="Oakley T.H."/>
            <person name="Plachetzki D.C."/>
            <person name="Zhai Y."/>
            <person name="Adamski M."/>
            <person name="Calcino A."/>
            <person name="Cummins S.F."/>
            <person name="Goodstein D.M."/>
            <person name="Harris C."/>
            <person name="Jackson D.J."/>
            <person name="Leys S.P."/>
            <person name="Shu S."/>
            <person name="Woodcroft B.J."/>
            <person name="Vervoort M."/>
            <person name="Kosik K.S."/>
            <person name="Manning G."/>
            <person name="Degnan B.M."/>
            <person name="Rokhsar D.S."/>
        </authorList>
    </citation>
    <scope>NUCLEOTIDE SEQUENCE [LARGE SCALE GENOMIC DNA]</scope>
</reference>
<feature type="region of interest" description="Disordered" evidence="2">
    <location>
        <begin position="1"/>
        <end position="41"/>
    </location>
</feature>
<feature type="compositionally biased region" description="Basic and acidic residues" evidence="2">
    <location>
        <begin position="29"/>
        <end position="38"/>
    </location>
</feature>
<dbReference type="STRING" id="400682.A0A1X7UE37"/>
<comment type="similarity">
    <text evidence="1">Belongs to the KXD1 family.</text>
</comment>
<feature type="domain" description="KxDL" evidence="3">
    <location>
        <begin position="51"/>
        <end position="135"/>
    </location>
</feature>
<dbReference type="KEGG" id="aqu:105313556"/>
<organism evidence="4">
    <name type="scientific">Amphimedon queenslandica</name>
    <name type="common">Sponge</name>
    <dbReference type="NCBI Taxonomy" id="400682"/>
    <lineage>
        <taxon>Eukaryota</taxon>
        <taxon>Metazoa</taxon>
        <taxon>Porifera</taxon>
        <taxon>Demospongiae</taxon>
        <taxon>Heteroscleromorpha</taxon>
        <taxon>Haplosclerida</taxon>
        <taxon>Niphatidae</taxon>
        <taxon>Amphimedon</taxon>
    </lineage>
</organism>
<dbReference type="InParanoid" id="A0A1X7UE37"/>
<dbReference type="eggNOG" id="KOG3443">
    <property type="taxonomic scope" value="Eukaryota"/>
</dbReference>